<evidence type="ECO:0000313" key="2">
    <source>
        <dbReference type="Proteomes" id="UP000199544"/>
    </source>
</evidence>
<protein>
    <submittedName>
        <fullName evidence="1">Uncharacterized protein</fullName>
    </submittedName>
</protein>
<proteinExistence type="predicted"/>
<accession>A0A1H0CK67</accession>
<reference evidence="2" key="1">
    <citation type="submission" date="2016-10" db="EMBL/GenBank/DDBJ databases">
        <authorList>
            <person name="Varghese N."/>
            <person name="Submissions S."/>
        </authorList>
    </citation>
    <scope>NUCLEOTIDE SEQUENCE [LARGE SCALE GENOMIC DNA]</scope>
    <source>
        <strain evidence="2">CGMCC 1.6854</strain>
    </source>
</reference>
<name>A0A1H0CK67_9BACL</name>
<dbReference type="AlphaFoldDB" id="A0A1H0CK67"/>
<keyword evidence="2" id="KW-1185">Reference proteome</keyword>
<dbReference type="STRING" id="459525.SAMN04488137_4961"/>
<organism evidence="1 2">
    <name type="scientific">Fictibacillus solisalsi</name>
    <dbReference type="NCBI Taxonomy" id="459525"/>
    <lineage>
        <taxon>Bacteria</taxon>
        <taxon>Bacillati</taxon>
        <taxon>Bacillota</taxon>
        <taxon>Bacilli</taxon>
        <taxon>Bacillales</taxon>
        <taxon>Fictibacillaceae</taxon>
        <taxon>Fictibacillus</taxon>
    </lineage>
</organism>
<dbReference type="Proteomes" id="UP000199544">
    <property type="component" value="Unassembled WGS sequence"/>
</dbReference>
<dbReference type="EMBL" id="FNHW01000009">
    <property type="protein sequence ID" value="SDN58279.1"/>
    <property type="molecule type" value="Genomic_DNA"/>
</dbReference>
<evidence type="ECO:0000313" key="1">
    <source>
        <dbReference type="EMBL" id="SDN58279.1"/>
    </source>
</evidence>
<sequence length="78" mass="9399">MLQCPMIGIMLNKREAKEMEYLLKKELEELLSDLKDDQIELMVKSVLEERYHVLFRIFTLLASPAECTRFCRKKQEYK</sequence>
<gene>
    <name evidence="1" type="ORF">SAMN04488137_4961</name>
</gene>